<dbReference type="RefSeq" id="WP_148452122.1">
    <property type="nucleotide sequence ID" value="NZ_VSDO01000002.1"/>
</dbReference>
<proteinExistence type="predicted"/>
<comment type="caution">
    <text evidence="2">The sequence shown here is derived from an EMBL/GenBank/DDBJ whole genome shotgun (WGS) entry which is preliminary data.</text>
</comment>
<dbReference type="EMBL" id="VSDO01000002">
    <property type="protein sequence ID" value="TYA13443.1"/>
    <property type="molecule type" value="Genomic_DNA"/>
</dbReference>
<keyword evidence="3" id="KW-1185">Reference proteome</keyword>
<dbReference type="Pfam" id="PF01869">
    <property type="entry name" value="BcrAD_BadFG"/>
    <property type="match status" value="1"/>
</dbReference>
<dbReference type="OrthoDB" id="9772633at2"/>
<name>A0A5D0CU71_9BACL</name>
<reference evidence="2 3" key="1">
    <citation type="submission" date="2019-08" db="EMBL/GenBank/DDBJ databases">
        <title>Genome sequencing of Paenibacillus faecis DSM 23593(T).</title>
        <authorList>
            <person name="Kook J.-K."/>
            <person name="Park S.-N."/>
            <person name="Lim Y.K."/>
        </authorList>
    </citation>
    <scope>NUCLEOTIDE SEQUENCE [LARGE SCALE GENOMIC DNA]</scope>
    <source>
        <strain evidence="2 3">DSM 23593</strain>
    </source>
</reference>
<feature type="domain" description="ATPase BadF/BadG/BcrA/BcrD type" evidence="1">
    <location>
        <begin position="8"/>
        <end position="300"/>
    </location>
</feature>
<sequence length="307" mass="32084">MSKTFIAGLDGGGTKTAVVIMDENGAAVDSFVSGAINLNGQQESSVRNSLHEIIGRISDVCGGLEYCKHLCIGAAGVSHPEAAGRLESIVREAGYASGLTVTGDHVTALNGALDSPVGMIVIAGTGSICYGQNASGQTHRTGGFGYLIDDEGSGYSIGRDLLRAVVRAEDGRIAPTVITAMVYEQLQVSDVRQIVGFVYDKNTNKKDIAALAPILSRASAQGDEAALAIVNQSAGALVELVAPVAERLHLRTGELALAGSVLQCNKEVREAFGGMMRQRYPELVCTLPKHDAARGAAMIALREFKLV</sequence>
<evidence type="ECO:0000313" key="2">
    <source>
        <dbReference type="EMBL" id="TYA13443.1"/>
    </source>
</evidence>
<dbReference type="InterPro" id="IPR043129">
    <property type="entry name" value="ATPase_NBD"/>
</dbReference>
<dbReference type="InterPro" id="IPR002731">
    <property type="entry name" value="ATPase_BadF"/>
</dbReference>
<dbReference type="CDD" id="cd24007">
    <property type="entry name" value="ASKHA_NBD_eukNAGK-like"/>
    <property type="match status" value="1"/>
</dbReference>
<accession>A0A5D0CU71</accession>
<evidence type="ECO:0000313" key="3">
    <source>
        <dbReference type="Proteomes" id="UP000325218"/>
    </source>
</evidence>
<dbReference type="PANTHER" id="PTHR43190:SF3">
    <property type="entry name" value="N-ACETYL-D-GLUCOSAMINE KINASE"/>
    <property type="match status" value="1"/>
</dbReference>
<organism evidence="2 3">
    <name type="scientific">Paenibacillus faecis</name>
    <dbReference type="NCBI Taxonomy" id="862114"/>
    <lineage>
        <taxon>Bacteria</taxon>
        <taxon>Bacillati</taxon>
        <taxon>Bacillota</taxon>
        <taxon>Bacilli</taxon>
        <taxon>Bacillales</taxon>
        <taxon>Paenibacillaceae</taxon>
        <taxon>Paenibacillus</taxon>
    </lineage>
</organism>
<protein>
    <submittedName>
        <fullName evidence="2">ATPase</fullName>
    </submittedName>
</protein>
<dbReference type="Gene3D" id="3.30.420.40">
    <property type="match status" value="2"/>
</dbReference>
<dbReference type="Proteomes" id="UP000325218">
    <property type="component" value="Unassembled WGS sequence"/>
</dbReference>
<dbReference type="SUPFAM" id="SSF53067">
    <property type="entry name" value="Actin-like ATPase domain"/>
    <property type="match status" value="2"/>
</dbReference>
<evidence type="ECO:0000259" key="1">
    <source>
        <dbReference type="Pfam" id="PF01869"/>
    </source>
</evidence>
<gene>
    <name evidence="2" type="ORF">FRY98_12360</name>
</gene>
<dbReference type="AlphaFoldDB" id="A0A5D0CU71"/>
<dbReference type="PANTHER" id="PTHR43190">
    <property type="entry name" value="N-ACETYL-D-GLUCOSAMINE KINASE"/>
    <property type="match status" value="1"/>
</dbReference>
<dbReference type="InterPro" id="IPR052519">
    <property type="entry name" value="Euk-type_GlcNAc_Kinase"/>
</dbReference>